<protein>
    <submittedName>
        <fullName evidence="2">Uncharacterized protein</fullName>
    </submittedName>
</protein>
<evidence type="ECO:0000313" key="3">
    <source>
        <dbReference type="Proteomes" id="UP000178086"/>
    </source>
</evidence>
<dbReference type="AlphaFoldDB" id="A0A1F2UFG5"/>
<gene>
    <name evidence="2" type="ORF">A2074_08435</name>
</gene>
<evidence type="ECO:0000256" key="1">
    <source>
        <dbReference type="SAM" id="Phobius"/>
    </source>
</evidence>
<reference evidence="2 3" key="1">
    <citation type="journal article" date="2016" name="Nat. Commun.">
        <title>Thousands of microbial genomes shed light on interconnected biogeochemical processes in an aquifer system.</title>
        <authorList>
            <person name="Anantharaman K."/>
            <person name="Brown C.T."/>
            <person name="Hug L.A."/>
            <person name="Sharon I."/>
            <person name="Castelle C.J."/>
            <person name="Probst A.J."/>
            <person name="Thomas B.C."/>
            <person name="Singh A."/>
            <person name="Wilkins M.J."/>
            <person name="Karaoz U."/>
            <person name="Brodie E.L."/>
            <person name="Williams K.H."/>
            <person name="Hubbard S.S."/>
            <person name="Banfield J.F."/>
        </authorList>
    </citation>
    <scope>NUCLEOTIDE SEQUENCE [LARGE SCALE GENOMIC DNA]</scope>
</reference>
<keyword evidence="1" id="KW-0812">Transmembrane</keyword>
<sequence>MFILGFIMLALLFGYLQGGRLSALSQVRLRYGVLVFLALAIQITLLAWEPSSNSALERVGFAASAASYLCIVVFMVANGHIMGTRVLAAGLALNFLSTISFSSAILSAVVSSGVDMASLGAPSALVGSALWYMGDILSMPKGIPFATAFSIGDVMVGLGIFVALREMMQPVRADIQILRPRYQPKHLVRATGRLQPARRAG</sequence>
<keyword evidence="1" id="KW-0472">Membrane</keyword>
<feature type="transmembrane region" description="Helical" evidence="1">
    <location>
        <begin position="87"/>
        <end position="109"/>
    </location>
</feature>
<proteinExistence type="predicted"/>
<name>A0A1F2UFG5_9ACTN</name>
<dbReference type="Proteomes" id="UP000178086">
    <property type="component" value="Unassembled WGS sequence"/>
</dbReference>
<feature type="transmembrane region" description="Helical" evidence="1">
    <location>
        <begin position="60"/>
        <end position="81"/>
    </location>
</feature>
<evidence type="ECO:0000313" key="2">
    <source>
        <dbReference type="EMBL" id="OFW31788.1"/>
    </source>
</evidence>
<keyword evidence="1" id="KW-1133">Transmembrane helix</keyword>
<feature type="transmembrane region" description="Helical" evidence="1">
    <location>
        <begin position="145"/>
        <end position="164"/>
    </location>
</feature>
<organism evidence="2 3">
    <name type="scientific">Candidatus Aquicultor primus</name>
    <dbReference type="NCBI Taxonomy" id="1797195"/>
    <lineage>
        <taxon>Bacteria</taxon>
        <taxon>Bacillati</taxon>
        <taxon>Actinomycetota</taxon>
        <taxon>Candidatus Aquicultoria</taxon>
        <taxon>Candidatus Aquicultorales</taxon>
        <taxon>Candidatus Aquicultoraceae</taxon>
        <taxon>Candidatus Aquicultor</taxon>
    </lineage>
</organism>
<accession>A0A1F2UFG5</accession>
<dbReference type="EMBL" id="MELI01000112">
    <property type="protein sequence ID" value="OFW31788.1"/>
    <property type="molecule type" value="Genomic_DNA"/>
</dbReference>
<feature type="transmembrane region" description="Helical" evidence="1">
    <location>
        <begin position="28"/>
        <end position="48"/>
    </location>
</feature>
<dbReference type="Pfam" id="PF17248">
    <property type="entry name" value="DUF5317"/>
    <property type="match status" value="1"/>
</dbReference>
<comment type="caution">
    <text evidence="2">The sequence shown here is derived from an EMBL/GenBank/DDBJ whole genome shotgun (WGS) entry which is preliminary data.</text>
</comment>
<dbReference type="InterPro" id="IPR035168">
    <property type="entry name" value="DUF5317"/>
</dbReference>